<proteinExistence type="predicted"/>
<dbReference type="InterPro" id="IPR013693">
    <property type="entry name" value="SpoIID/LytB_N"/>
</dbReference>
<dbReference type="GO" id="GO:0030435">
    <property type="term" value="P:sporulation resulting in formation of a cellular spore"/>
    <property type="evidence" value="ECO:0007669"/>
    <property type="project" value="InterPro"/>
</dbReference>
<accession>A0A7V1PVF6</accession>
<organism evidence="2">
    <name type="scientific">Caldithrix abyssi</name>
    <dbReference type="NCBI Taxonomy" id="187145"/>
    <lineage>
        <taxon>Bacteria</taxon>
        <taxon>Pseudomonadati</taxon>
        <taxon>Calditrichota</taxon>
        <taxon>Calditrichia</taxon>
        <taxon>Calditrichales</taxon>
        <taxon>Calditrichaceae</taxon>
        <taxon>Caldithrix</taxon>
    </lineage>
</organism>
<evidence type="ECO:0000259" key="1">
    <source>
        <dbReference type="Pfam" id="PF08486"/>
    </source>
</evidence>
<dbReference type="NCBIfam" id="TIGR02669">
    <property type="entry name" value="SpoIID_LytB"/>
    <property type="match status" value="1"/>
</dbReference>
<dbReference type="AlphaFoldDB" id="A0A7V1PVF6"/>
<dbReference type="EMBL" id="DRLD01000266">
    <property type="protein sequence ID" value="HED10936.1"/>
    <property type="molecule type" value="Genomic_DNA"/>
</dbReference>
<protein>
    <submittedName>
        <fullName evidence="2">SpoIID/LytB domain-containing protein</fullName>
    </submittedName>
</protein>
<name>A0A7V1PVF6_CALAY</name>
<evidence type="ECO:0000313" key="2">
    <source>
        <dbReference type="EMBL" id="HED10936.1"/>
    </source>
</evidence>
<feature type="domain" description="Sporulation stage II protein D amidase enhancer LytB N-terminal" evidence="1">
    <location>
        <begin position="126"/>
        <end position="218"/>
    </location>
</feature>
<comment type="caution">
    <text evidence="2">The sequence shown here is derived from an EMBL/GenBank/DDBJ whole genome shotgun (WGS) entry which is preliminary data.</text>
</comment>
<dbReference type="InterPro" id="IPR013486">
    <property type="entry name" value="SpoIID/LytB"/>
</dbReference>
<gene>
    <name evidence="2" type="ORF">ENJ10_09630</name>
</gene>
<sequence>MLEANSIPSSEPLIDVGIILPEDGLNKVSLTLPAEPLYRAVCDGKASDLQPGSQLSLSFDHGILHLESGLPEQTARREIRIEARDPQRSIAPKSGIRVSPVVAGRGFHWQKKIDVYLPDTLIFRHYEDSMTLTNELPLEHYVMCVATSEMSAACPAALIESQTIAARSWLLANVEQKHKALGMDVCNDDCCQRYQGSTFLSLQSIQGALSTNGQVLMYGEAICDARYSKSCGGMMESFDAVWPGYKLPYMVVKPDAPEAEAAKYRHLDLRKEAAARDWITATPRSWCSPAHIPETELIKYLGNVDQDAAYFRWKIEIRQQELTAALKKYARLNIRAVLSLLPEKRGGSGRATELSIVYYPDESTKTAVYKARSEYEIRRILSEQFLYSSAIVVKLKDISGAIPGIFEISGAGWGHGAGLCQIGALGMALHNKPTEEILAHYYPNSYLKKIYD</sequence>
<dbReference type="Proteomes" id="UP000886005">
    <property type="component" value="Unassembled WGS sequence"/>
</dbReference>
<dbReference type="Pfam" id="PF08486">
    <property type="entry name" value="SpoIID"/>
    <property type="match status" value="1"/>
</dbReference>
<reference evidence="2" key="1">
    <citation type="journal article" date="2020" name="mSystems">
        <title>Genome- and Community-Level Interaction Insights into Carbon Utilization and Element Cycling Functions of Hydrothermarchaeota in Hydrothermal Sediment.</title>
        <authorList>
            <person name="Zhou Z."/>
            <person name="Liu Y."/>
            <person name="Xu W."/>
            <person name="Pan J."/>
            <person name="Luo Z.H."/>
            <person name="Li M."/>
        </authorList>
    </citation>
    <scope>NUCLEOTIDE SEQUENCE [LARGE SCALE GENOMIC DNA]</scope>
    <source>
        <strain evidence="2">HyVt-456</strain>
    </source>
</reference>